<comment type="similarity">
    <text evidence="6">Belongs to the NosZ family.</text>
</comment>
<dbReference type="EMBL" id="CP017754">
    <property type="protein sequence ID" value="AOZ05386.1"/>
    <property type="molecule type" value="Genomic_DNA"/>
</dbReference>
<evidence type="ECO:0000256" key="9">
    <source>
        <dbReference type="ARBA" id="ARBA00016560"/>
    </source>
</evidence>
<evidence type="ECO:0000256" key="11">
    <source>
        <dbReference type="ARBA" id="ARBA00023008"/>
    </source>
</evidence>
<dbReference type="InterPro" id="IPR051403">
    <property type="entry name" value="NosZ/Cyto_c_oxidase_sub2"/>
</dbReference>
<comment type="cofactor">
    <cofactor evidence="1">
        <name>Ca(2+)</name>
        <dbReference type="ChEBI" id="CHEBI:29108"/>
    </cofactor>
</comment>
<evidence type="ECO:0000256" key="14">
    <source>
        <dbReference type="ARBA" id="ARBA00049555"/>
    </source>
</evidence>
<keyword evidence="10" id="KW-0479">Metal-binding</keyword>
<comment type="similarity">
    <text evidence="5">In the C-terminal section; belongs to the cytochrome c oxidase subunit 2 family.</text>
</comment>
<evidence type="ECO:0000313" key="17">
    <source>
        <dbReference type="Proteomes" id="UP000177515"/>
    </source>
</evidence>
<evidence type="ECO:0000256" key="10">
    <source>
        <dbReference type="ARBA" id="ARBA00022723"/>
    </source>
</evidence>
<dbReference type="Proteomes" id="UP000177515">
    <property type="component" value="Chromosome 1"/>
</dbReference>
<keyword evidence="17" id="KW-1185">Reference proteome</keyword>
<dbReference type="PROSITE" id="PS51318">
    <property type="entry name" value="TAT"/>
    <property type="match status" value="1"/>
</dbReference>
<name>A0ABN4TLH0_9BURK</name>
<keyword evidence="11" id="KW-0186">Copper</keyword>
<evidence type="ECO:0000256" key="12">
    <source>
        <dbReference type="ARBA" id="ARBA00031077"/>
    </source>
</evidence>
<dbReference type="RefSeq" id="WP_071011502.1">
    <property type="nucleotide sequence ID" value="NZ_CP017754.1"/>
</dbReference>
<evidence type="ECO:0000313" key="16">
    <source>
        <dbReference type="EMBL" id="AOZ05386.1"/>
    </source>
</evidence>
<evidence type="ECO:0000256" key="7">
    <source>
        <dbReference type="ARBA" id="ARBA00011738"/>
    </source>
</evidence>
<evidence type="ECO:0000256" key="1">
    <source>
        <dbReference type="ARBA" id="ARBA00001913"/>
    </source>
</evidence>
<dbReference type="InterPro" id="IPR028096">
    <property type="entry name" value="EfeO_Cupredoxin"/>
</dbReference>
<dbReference type="PANTHER" id="PTHR42838:SF2">
    <property type="entry name" value="NITROUS-OXIDE REDUCTASE"/>
    <property type="match status" value="1"/>
</dbReference>
<evidence type="ECO:0000259" key="15">
    <source>
        <dbReference type="PROSITE" id="PS50857"/>
    </source>
</evidence>
<dbReference type="Gene3D" id="2.60.40.420">
    <property type="entry name" value="Cupredoxins - blue copper proteins"/>
    <property type="match status" value="1"/>
</dbReference>
<dbReference type="PROSITE" id="PS50857">
    <property type="entry name" value="COX2_CUA"/>
    <property type="match status" value="1"/>
</dbReference>
<evidence type="ECO:0000256" key="13">
    <source>
        <dbReference type="ARBA" id="ARBA00032847"/>
    </source>
</evidence>
<gene>
    <name evidence="16" type="ORF">BKK80_05880</name>
</gene>
<comment type="function">
    <text evidence="2">Nitrous-oxide reductase is part of a bacterial respiratory system which is activated under anaerobic conditions in the presence of nitrate or nitrous oxide.</text>
</comment>
<dbReference type="InterPro" id="IPR008972">
    <property type="entry name" value="Cupredoxin"/>
</dbReference>
<dbReference type="InterPro" id="IPR006311">
    <property type="entry name" value="TAT_signal"/>
</dbReference>
<accession>A0ABN4TLH0</accession>
<dbReference type="SUPFAM" id="SSF49503">
    <property type="entry name" value="Cupredoxins"/>
    <property type="match status" value="1"/>
</dbReference>
<reference evidence="16 17" key="1">
    <citation type="submission" date="2016-10" db="EMBL/GenBank/DDBJ databases">
        <title>Complete genome sequences of three Cupriavidus strains isolated from various Malaysian environments.</title>
        <authorList>
            <person name="Abdullah A.A.-A."/>
            <person name="Shafie N.A.H."/>
            <person name="Lau N.S."/>
        </authorList>
    </citation>
    <scope>NUCLEOTIDE SEQUENCE [LARGE SCALE GENOMIC DNA]</scope>
    <source>
        <strain evidence="16 17">USMAA1020</strain>
    </source>
</reference>
<dbReference type="EC" id="1.7.2.4" evidence="8"/>
<proteinExistence type="inferred from homology"/>
<feature type="domain" description="Cytochrome oxidase subunit II copper A binding" evidence="15">
    <location>
        <begin position="1"/>
        <end position="130"/>
    </location>
</feature>
<comment type="subcellular location">
    <subcellularLocation>
        <location evidence="3">Periplasm</location>
    </subcellularLocation>
</comment>
<evidence type="ECO:0000256" key="6">
    <source>
        <dbReference type="ARBA" id="ARBA00010372"/>
    </source>
</evidence>
<protein>
    <recommendedName>
        <fullName evidence="9">Nitrous-oxide reductase</fullName>
        <ecNumber evidence="8">1.7.2.4</ecNumber>
    </recommendedName>
    <alternativeName>
        <fullName evidence="12">N(2)OR</fullName>
    </alternativeName>
    <alternativeName>
        <fullName evidence="13">N2O reductase</fullName>
    </alternativeName>
</protein>
<evidence type="ECO:0000256" key="2">
    <source>
        <dbReference type="ARBA" id="ARBA00003034"/>
    </source>
</evidence>
<evidence type="ECO:0000256" key="3">
    <source>
        <dbReference type="ARBA" id="ARBA00004418"/>
    </source>
</evidence>
<comment type="pathway">
    <text evidence="4">Nitrogen metabolism; nitrate reduction (denitrification); dinitrogen from nitrate: step 4/4.</text>
</comment>
<sequence length="130" mass="13841">MPDAAKIASPQRRRWVGRALAGALALAGTPLLVRGAAAAPRVIAVNARRFVFTPDRIALRAGEPVVFELTVQDTFMGFSVPELGIRADLVPGRTVRLPAMVPKAGSYTFLCDVFCGSGHEDMHGLIEVTA</sequence>
<evidence type="ECO:0000256" key="5">
    <source>
        <dbReference type="ARBA" id="ARBA00006790"/>
    </source>
</evidence>
<organism evidence="16 17">
    <name type="scientific">Cupriavidus malaysiensis</name>
    <dbReference type="NCBI Taxonomy" id="367825"/>
    <lineage>
        <taxon>Bacteria</taxon>
        <taxon>Pseudomonadati</taxon>
        <taxon>Pseudomonadota</taxon>
        <taxon>Betaproteobacteria</taxon>
        <taxon>Burkholderiales</taxon>
        <taxon>Burkholderiaceae</taxon>
        <taxon>Cupriavidus</taxon>
    </lineage>
</organism>
<comment type="catalytic activity">
    <reaction evidence="14">
        <text>N2 + 2 Fe(III)-[cytochrome c] + H2O = nitrous oxide + 2 Fe(II)-[cytochrome c] + 2 H(+)</text>
        <dbReference type="Rhea" id="RHEA:43108"/>
        <dbReference type="Rhea" id="RHEA-COMP:10350"/>
        <dbReference type="Rhea" id="RHEA-COMP:14399"/>
        <dbReference type="ChEBI" id="CHEBI:15377"/>
        <dbReference type="ChEBI" id="CHEBI:15378"/>
        <dbReference type="ChEBI" id="CHEBI:17045"/>
        <dbReference type="ChEBI" id="CHEBI:17997"/>
        <dbReference type="ChEBI" id="CHEBI:29033"/>
        <dbReference type="ChEBI" id="CHEBI:29034"/>
        <dbReference type="EC" id="1.7.2.4"/>
    </reaction>
</comment>
<dbReference type="InterPro" id="IPR002429">
    <property type="entry name" value="CcO_II-like_C"/>
</dbReference>
<evidence type="ECO:0000256" key="4">
    <source>
        <dbReference type="ARBA" id="ARBA00004779"/>
    </source>
</evidence>
<dbReference type="Pfam" id="PF13473">
    <property type="entry name" value="Cupredoxin_1"/>
    <property type="match status" value="1"/>
</dbReference>
<evidence type="ECO:0000256" key="8">
    <source>
        <dbReference type="ARBA" id="ARBA00011896"/>
    </source>
</evidence>
<comment type="subunit">
    <text evidence="7">Homodimer.</text>
</comment>
<dbReference type="PRINTS" id="PR01166">
    <property type="entry name" value="CYCOXIDASEII"/>
</dbReference>
<dbReference type="PANTHER" id="PTHR42838">
    <property type="entry name" value="CYTOCHROME C OXIDASE SUBUNIT II"/>
    <property type="match status" value="1"/>
</dbReference>